<protein>
    <submittedName>
        <fullName evidence="2">Uncharacterized protein</fullName>
    </submittedName>
</protein>
<evidence type="ECO:0000256" key="1">
    <source>
        <dbReference type="SAM" id="MobiDB-lite"/>
    </source>
</evidence>
<gene>
    <name evidence="2" type="ORF">ACOF00016_LOCUS3808</name>
</gene>
<accession>A0A7S3P613</accession>
<feature type="region of interest" description="Disordered" evidence="1">
    <location>
        <begin position="163"/>
        <end position="197"/>
    </location>
</feature>
<name>A0A7S3P613_9STRA</name>
<dbReference type="EMBL" id="HBIM01004451">
    <property type="protein sequence ID" value="CAE0405846.1"/>
    <property type="molecule type" value="Transcribed_RNA"/>
</dbReference>
<dbReference type="AlphaFoldDB" id="A0A7S3P613"/>
<feature type="compositionally biased region" description="Basic and acidic residues" evidence="1">
    <location>
        <begin position="43"/>
        <end position="63"/>
    </location>
</feature>
<evidence type="ECO:0000313" key="2">
    <source>
        <dbReference type="EMBL" id="CAE0405846.1"/>
    </source>
</evidence>
<feature type="region of interest" description="Disordered" evidence="1">
    <location>
        <begin position="1"/>
        <end position="143"/>
    </location>
</feature>
<feature type="compositionally biased region" description="Polar residues" evidence="1">
    <location>
        <begin position="101"/>
        <end position="110"/>
    </location>
</feature>
<organism evidence="2">
    <name type="scientific">Amphora coffeiformis</name>
    <dbReference type="NCBI Taxonomy" id="265554"/>
    <lineage>
        <taxon>Eukaryota</taxon>
        <taxon>Sar</taxon>
        <taxon>Stramenopiles</taxon>
        <taxon>Ochrophyta</taxon>
        <taxon>Bacillariophyta</taxon>
        <taxon>Bacillariophyceae</taxon>
        <taxon>Bacillariophycidae</taxon>
        <taxon>Thalassiophysales</taxon>
        <taxon>Catenulaceae</taxon>
        <taxon>Amphora</taxon>
    </lineage>
</organism>
<proteinExistence type="predicted"/>
<reference evidence="2" key="1">
    <citation type="submission" date="2021-01" db="EMBL/GenBank/DDBJ databases">
        <authorList>
            <person name="Corre E."/>
            <person name="Pelletier E."/>
            <person name="Niang G."/>
            <person name="Scheremetjew M."/>
            <person name="Finn R."/>
            <person name="Kale V."/>
            <person name="Holt S."/>
            <person name="Cochrane G."/>
            <person name="Meng A."/>
            <person name="Brown T."/>
            <person name="Cohen L."/>
        </authorList>
    </citation>
    <scope>NUCLEOTIDE SEQUENCE</scope>
    <source>
        <strain evidence="2">CCMP127</strain>
    </source>
</reference>
<feature type="compositionally biased region" description="Acidic residues" evidence="1">
    <location>
        <begin position="76"/>
        <end position="93"/>
    </location>
</feature>
<sequence>MMMAMDAAVRKPKRTLSMTRPERTHSGGLLREPQDLPSTTAEHGNHLHHDHADGELTLEEYRQQLEAYISNTQDHPDDDNDDDGEASDLEDDWEREREKNFASQQQQQGPSRRAPPGRQRSSRGVDRAKSGVSMMSIATNKSGGGMSMVSGFTNLSDLMSAADDVSGEEHRLATATPTGKPARGGDPSRGVDRNQSNLSIMSELTDLSANIDNLSLYED</sequence>